<dbReference type="InterPro" id="IPR004769">
    <property type="entry name" value="Pur_lyase"/>
</dbReference>
<dbReference type="EC" id="4.3.2.2" evidence="4 11"/>
<dbReference type="GO" id="GO:0005829">
    <property type="term" value="C:cytosol"/>
    <property type="evidence" value="ECO:0007669"/>
    <property type="project" value="TreeGrafter"/>
</dbReference>
<dbReference type="SUPFAM" id="SSF48557">
    <property type="entry name" value="L-aspartase-like"/>
    <property type="match status" value="1"/>
</dbReference>
<dbReference type="GO" id="GO:0044208">
    <property type="term" value="P:'de novo' AMP biosynthetic process"/>
    <property type="evidence" value="ECO:0007669"/>
    <property type="project" value="UniProtKB-UniPathway"/>
</dbReference>
<proteinExistence type="inferred from homology"/>
<organism evidence="13 14">
    <name type="scientific">Weissella soli</name>
    <dbReference type="NCBI Taxonomy" id="155866"/>
    <lineage>
        <taxon>Bacteria</taxon>
        <taxon>Bacillati</taxon>
        <taxon>Bacillota</taxon>
        <taxon>Bacilli</taxon>
        <taxon>Lactobacillales</taxon>
        <taxon>Lactobacillaceae</taxon>
        <taxon>Weissella</taxon>
    </lineage>
</organism>
<evidence type="ECO:0000256" key="4">
    <source>
        <dbReference type="ARBA" id="ARBA00012339"/>
    </source>
</evidence>
<evidence type="ECO:0000256" key="9">
    <source>
        <dbReference type="ARBA" id="ARBA00030717"/>
    </source>
</evidence>
<dbReference type="InterPro" id="IPR024083">
    <property type="entry name" value="Fumarase/histidase_N"/>
</dbReference>
<comment type="similarity">
    <text evidence="3 12">Belongs to the lyase 1 family. Adenylosuccinate lyase subfamily.</text>
</comment>
<accession>A0A288Q5N4</accession>
<name>A0A288Q5N4_9LACO</name>
<dbReference type="GO" id="GO:0070626">
    <property type="term" value="F:(S)-2-(5-amino-1-(5-phospho-D-ribosyl)imidazole-4-carboxamido) succinate lyase (fumarate-forming) activity"/>
    <property type="evidence" value="ECO:0007669"/>
    <property type="project" value="TreeGrafter"/>
</dbReference>
<dbReference type="InterPro" id="IPR020557">
    <property type="entry name" value="Fumarate_lyase_CS"/>
</dbReference>
<dbReference type="InterPro" id="IPR000362">
    <property type="entry name" value="Fumarate_lyase_fam"/>
</dbReference>
<comment type="catalytic activity">
    <reaction evidence="8">
        <text>(2S)-2-[5-amino-1-(5-phospho-beta-D-ribosyl)imidazole-4-carboxamido]succinate = 5-amino-1-(5-phospho-beta-D-ribosyl)imidazole-4-carboxamide + fumarate</text>
        <dbReference type="Rhea" id="RHEA:23920"/>
        <dbReference type="ChEBI" id="CHEBI:29806"/>
        <dbReference type="ChEBI" id="CHEBI:58443"/>
        <dbReference type="ChEBI" id="CHEBI:58475"/>
        <dbReference type="EC" id="4.3.2.2"/>
    </reaction>
    <physiologicalReaction direction="left-to-right" evidence="8">
        <dbReference type="Rhea" id="RHEA:23921"/>
    </physiologicalReaction>
</comment>
<protein>
    <recommendedName>
        <fullName evidence="5 11">Adenylosuccinate lyase</fullName>
        <shortName evidence="12">ASL</shortName>
        <ecNumber evidence="4 11">4.3.2.2</ecNumber>
    </recommendedName>
    <alternativeName>
        <fullName evidence="9 12">Adenylosuccinase</fullName>
    </alternativeName>
</protein>
<dbReference type="Gene3D" id="1.10.40.30">
    <property type="entry name" value="Fumarase/aspartase (C-terminal domain)"/>
    <property type="match status" value="1"/>
</dbReference>
<keyword evidence="6 12" id="KW-0658">Purine biosynthesis</keyword>
<dbReference type="Gene3D" id="1.10.275.10">
    <property type="entry name" value="Fumarase/aspartase (N-terminal domain)"/>
    <property type="match status" value="1"/>
</dbReference>
<dbReference type="InterPro" id="IPR008948">
    <property type="entry name" value="L-Aspartase-like"/>
</dbReference>
<dbReference type="GO" id="GO:0006189">
    <property type="term" value="P:'de novo' IMP biosynthetic process"/>
    <property type="evidence" value="ECO:0007669"/>
    <property type="project" value="UniProtKB-UniPathway"/>
</dbReference>
<dbReference type="Pfam" id="PF10397">
    <property type="entry name" value="ADSL_C"/>
    <property type="match status" value="1"/>
</dbReference>
<keyword evidence="7 12" id="KW-0456">Lyase</keyword>
<evidence type="ECO:0000313" key="14">
    <source>
        <dbReference type="Proteomes" id="UP000254912"/>
    </source>
</evidence>
<dbReference type="EMBL" id="QRAS01000004">
    <property type="protein sequence ID" value="RDL01603.1"/>
    <property type="molecule type" value="Genomic_DNA"/>
</dbReference>
<comment type="pathway">
    <text evidence="2 12">Purine metabolism; AMP biosynthesis via de novo pathway; AMP from IMP: step 2/2.</text>
</comment>
<dbReference type="InterPro" id="IPR019468">
    <property type="entry name" value="AdenyloSucc_lyase_C"/>
</dbReference>
<evidence type="ECO:0000256" key="5">
    <source>
        <dbReference type="ARBA" id="ARBA00017058"/>
    </source>
</evidence>
<dbReference type="FunFam" id="1.10.275.10:FF:000006">
    <property type="entry name" value="Adenylosuccinate lyase"/>
    <property type="match status" value="1"/>
</dbReference>
<dbReference type="Gene3D" id="1.20.200.10">
    <property type="entry name" value="Fumarase/aspartase (Central domain)"/>
    <property type="match status" value="1"/>
</dbReference>
<dbReference type="KEGG" id="wso:WSWS_00355"/>
<dbReference type="NCBIfam" id="TIGR00928">
    <property type="entry name" value="purB"/>
    <property type="match status" value="1"/>
</dbReference>
<keyword evidence="14" id="KW-1185">Reference proteome</keyword>
<dbReference type="Pfam" id="PF00206">
    <property type="entry name" value="Lyase_1"/>
    <property type="match status" value="1"/>
</dbReference>
<evidence type="ECO:0000313" key="13">
    <source>
        <dbReference type="EMBL" id="RDL01603.1"/>
    </source>
</evidence>
<dbReference type="PRINTS" id="PR00145">
    <property type="entry name" value="ARGSUCLYASE"/>
</dbReference>
<evidence type="ECO:0000256" key="7">
    <source>
        <dbReference type="ARBA" id="ARBA00023239"/>
    </source>
</evidence>
<evidence type="ECO:0000256" key="11">
    <source>
        <dbReference type="NCBIfam" id="TIGR00928"/>
    </source>
</evidence>
<dbReference type="FunFam" id="1.10.40.30:FF:000007">
    <property type="entry name" value="Adenylosuccinate lyase"/>
    <property type="match status" value="1"/>
</dbReference>
<dbReference type="PROSITE" id="PS00163">
    <property type="entry name" value="FUMARATE_LYASES"/>
    <property type="match status" value="1"/>
</dbReference>
<dbReference type="FunFam" id="1.20.200.10:FF:000008">
    <property type="entry name" value="Adenylosuccinate lyase"/>
    <property type="match status" value="1"/>
</dbReference>
<comment type="caution">
    <text evidence="13">The sequence shown here is derived from an EMBL/GenBank/DDBJ whole genome shotgun (WGS) entry which is preliminary data.</text>
</comment>
<evidence type="ECO:0000256" key="3">
    <source>
        <dbReference type="ARBA" id="ARBA00008273"/>
    </source>
</evidence>
<evidence type="ECO:0000256" key="10">
    <source>
        <dbReference type="ARBA" id="ARBA00049115"/>
    </source>
</evidence>
<evidence type="ECO:0000256" key="2">
    <source>
        <dbReference type="ARBA" id="ARBA00004734"/>
    </source>
</evidence>
<dbReference type="Proteomes" id="UP000254912">
    <property type="component" value="Unassembled WGS sequence"/>
</dbReference>
<reference evidence="13 14" key="1">
    <citation type="submission" date="2018-07" db="EMBL/GenBank/DDBJ databases">
        <title>Genomic Encyclopedia of Type Strains, Phase III (KMG-III): the genomes of soil and plant-associated and newly described type strains.</title>
        <authorList>
            <person name="Whitman W."/>
        </authorList>
    </citation>
    <scope>NUCLEOTIDE SEQUENCE [LARGE SCALE GENOMIC DNA]</scope>
    <source>
        <strain evidence="13 14">CECT 7031</strain>
    </source>
</reference>
<evidence type="ECO:0000256" key="1">
    <source>
        <dbReference type="ARBA" id="ARBA00004706"/>
    </source>
</evidence>
<gene>
    <name evidence="13" type="ORF">DFP99_1510</name>
</gene>
<evidence type="ECO:0000256" key="8">
    <source>
        <dbReference type="ARBA" id="ARBA00024477"/>
    </source>
</evidence>
<dbReference type="AlphaFoldDB" id="A0A288Q5N4"/>
<dbReference type="PANTHER" id="PTHR43172">
    <property type="entry name" value="ADENYLOSUCCINATE LYASE"/>
    <property type="match status" value="1"/>
</dbReference>
<dbReference type="InterPro" id="IPR022761">
    <property type="entry name" value="Fumarate_lyase_N"/>
</dbReference>
<dbReference type="UniPathway" id="UPA00074">
    <property type="reaction ID" value="UER00132"/>
</dbReference>
<dbReference type="SMART" id="SM00998">
    <property type="entry name" value="ADSL_C"/>
    <property type="match status" value="1"/>
</dbReference>
<sequence length="446" mass="50293">MDVIKNVRNQKGSIMIERYTRPEMAQIWSMENQYQAWLDVEIAVTEGWVKEGLVPEADLQAIKEKASFSVERIAEIEEVTHHDIVAFTRNVSESLGDERKWIHYGLTSTDVVDTAQALRLRDANNIIKADLVAYRDALKAMALKYKDTVMMGRTHGVHAEPTTFGLVFARYYQAAVRDIERFERVAKAMATGKLSGSVGTFANVPPRVEEAAMASLGLEPQPIGSQVLPRDLHADYLSTIALIGATLEEVAVEIRGLQRSEIHEVEEGFAKGQKGSSSMPHKRNPIGSENVVGLTRVLRGYAVTGLENVPLWHERDISHSSAERMILPDATATLDYILHRLTGIITHLGVFPETMKQNMTRTYGLIYSQRLMYALMDGAGWSREQAYDTVQPLTARSWDEQLQFRDLVDAEAKITDVLTKQQIDDAFDYHWHLRHVDDIYKRIGLA</sequence>
<dbReference type="PANTHER" id="PTHR43172:SF1">
    <property type="entry name" value="ADENYLOSUCCINATE LYASE"/>
    <property type="match status" value="1"/>
</dbReference>
<evidence type="ECO:0000256" key="12">
    <source>
        <dbReference type="RuleBase" id="RU361172"/>
    </source>
</evidence>
<dbReference type="CDD" id="cd01360">
    <property type="entry name" value="Adenylsuccinate_lyase_1"/>
    <property type="match status" value="1"/>
</dbReference>
<dbReference type="GO" id="GO:0004018">
    <property type="term" value="F:N6-(1,2-dicarboxyethyl)AMP AMP-lyase (fumarate-forming) activity"/>
    <property type="evidence" value="ECO:0007669"/>
    <property type="project" value="UniProtKB-UniRule"/>
</dbReference>
<dbReference type="UniPathway" id="UPA00075">
    <property type="reaction ID" value="UER00336"/>
</dbReference>
<evidence type="ECO:0000256" key="6">
    <source>
        <dbReference type="ARBA" id="ARBA00022755"/>
    </source>
</evidence>
<dbReference type="PRINTS" id="PR00149">
    <property type="entry name" value="FUMRATELYASE"/>
</dbReference>
<comment type="catalytic activity">
    <reaction evidence="10">
        <text>N(6)-(1,2-dicarboxyethyl)-AMP = fumarate + AMP</text>
        <dbReference type="Rhea" id="RHEA:16853"/>
        <dbReference type="ChEBI" id="CHEBI:29806"/>
        <dbReference type="ChEBI" id="CHEBI:57567"/>
        <dbReference type="ChEBI" id="CHEBI:456215"/>
        <dbReference type="EC" id="4.3.2.2"/>
    </reaction>
    <physiologicalReaction direction="left-to-right" evidence="10">
        <dbReference type="Rhea" id="RHEA:16854"/>
    </physiologicalReaction>
</comment>
<comment type="pathway">
    <text evidence="1 12">Purine metabolism; IMP biosynthesis via de novo pathway; 5-amino-1-(5-phospho-D-ribosyl)imidazole-4-carboxamide from 5-amino-1-(5-phospho-D-ribosyl)imidazole-4-carboxylate: step 2/2.</text>
</comment>